<dbReference type="InterPro" id="IPR007152">
    <property type="entry name" value="DUF354"/>
</dbReference>
<gene>
    <name evidence="2" type="ORF">SAMN04487967_2041</name>
</gene>
<feature type="compositionally biased region" description="Basic and acidic residues" evidence="1">
    <location>
        <begin position="360"/>
        <end position="371"/>
    </location>
</feature>
<accession>A0A1H6FZC3</accession>
<dbReference type="PANTHER" id="PTHR39662">
    <property type="entry name" value="DUF354 DOMAIN-CONTAINING PROTEIN-RELATED"/>
    <property type="match status" value="1"/>
</dbReference>
<dbReference type="EMBL" id="FNWL01000002">
    <property type="protein sequence ID" value="SEH15363.1"/>
    <property type="molecule type" value="Genomic_DNA"/>
</dbReference>
<dbReference type="OrthoDB" id="185087at2157"/>
<evidence type="ECO:0000313" key="3">
    <source>
        <dbReference type="Proteomes" id="UP000199112"/>
    </source>
</evidence>
<reference evidence="3" key="1">
    <citation type="submission" date="2016-10" db="EMBL/GenBank/DDBJ databases">
        <authorList>
            <person name="Varghese N."/>
            <person name="Submissions S."/>
        </authorList>
    </citation>
    <scope>NUCLEOTIDE SEQUENCE [LARGE SCALE GENOMIC DNA]</scope>
    <source>
        <strain evidence="3">CGMCC 1.8981</strain>
    </source>
</reference>
<dbReference type="RefSeq" id="WP_090506911.1">
    <property type="nucleotide sequence ID" value="NZ_FNWL01000002.1"/>
</dbReference>
<dbReference type="PANTHER" id="PTHR39662:SF1">
    <property type="entry name" value="DUF354 DOMAIN-CONTAINING PROTEIN"/>
    <property type="match status" value="1"/>
</dbReference>
<evidence type="ECO:0008006" key="4">
    <source>
        <dbReference type="Google" id="ProtNLM"/>
    </source>
</evidence>
<dbReference type="PIRSF" id="PIRSF005357">
    <property type="entry name" value="UCP005357"/>
    <property type="match status" value="1"/>
</dbReference>
<keyword evidence="3" id="KW-1185">Reference proteome</keyword>
<feature type="region of interest" description="Disordered" evidence="1">
    <location>
        <begin position="345"/>
        <end position="371"/>
    </location>
</feature>
<proteinExistence type="predicted"/>
<dbReference type="Pfam" id="PF04007">
    <property type="entry name" value="DUF354"/>
    <property type="match status" value="1"/>
</dbReference>
<evidence type="ECO:0000313" key="2">
    <source>
        <dbReference type="EMBL" id="SEH15363.1"/>
    </source>
</evidence>
<dbReference type="Proteomes" id="UP000199112">
    <property type="component" value="Unassembled WGS sequence"/>
</dbReference>
<sequence length="371" mass="41401">MDIIITIQHAANVHFFKHVVCELEAVGHDVHVFAREKGVTTRLLDAYRIEYELLCEEPDGWFGLGLTQVRYEYRLLQRAREIEPAVIVSSHGIAATHVATLVGATSHVYIDTETAINGGNRLTTPFADTVYTPESFREGYSGDHVTYPGFHELAYLHPNRFEPNESILRRHGVDPDDRYAVLRFGAWRGNHDVGKNGISPESRHEITDMLAANGDVYVSVEGDDEIPMGGEPLPVPPEAFHHLLAFADIVVGEVATTTLEASILGTPTVRISPFAGQNEMGKFRELEDRGLVRSFRTSREAEALEVIERIDRDPTATATWADRRETLLSETTDVTAYVISQLHERGVSTTDRLTPQTSEATRDERNDSIPN</sequence>
<name>A0A1H6FZC3_9EURY</name>
<protein>
    <recommendedName>
        <fullName evidence="4">DUF354 domain-containing protein</fullName>
    </recommendedName>
</protein>
<dbReference type="SUPFAM" id="SSF53756">
    <property type="entry name" value="UDP-Glycosyltransferase/glycogen phosphorylase"/>
    <property type="match status" value="1"/>
</dbReference>
<organism evidence="2 3">
    <name type="scientific">Natronorubrum sediminis</name>
    <dbReference type="NCBI Taxonomy" id="640943"/>
    <lineage>
        <taxon>Archaea</taxon>
        <taxon>Methanobacteriati</taxon>
        <taxon>Methanobacteriota</taxon>
        <taxon>Stenosarchaea group</taxon>
        <taxon>Halobacteria</taxon>
        <taxon>Halobacteriales</taxon>
        <taxon>Natrialbaceae</taxon>
        <taxon>Natronorubrum</taxon>
    </lineage>
</organism>
<evidence type="ECO:0000256" key="1">
    <source>
        <dbReference type="SAM" id="MobiDB-lite"/>
    </source>
</evidence>
<dbReference type="AlphaFoldDB" id="A0A1H6FZC3"/>
<feature type="compositionally biased region" description="Polar residues" evidence="1">
    <location>
        <begin position="347"/>
        <end position="359"/>
    </location>
</feature>